<comment type="caution">
    <text evidence="1">The sequence shown here is derived from an EMBL/GenBank/DDBJ whole genome shotgun (WGS) entry which is preliminary data.</text>
</comment>
<keyword evidence="2" id="KW-1185">Reference proteome</keyword>
<dbReference type="Proteomes" id="UP000276133">
    <property type="component" value="Unassembled WGS sequence"/>
</dbReference>
<organism evidence="1 2">
    <name type="scientific">Brachionus plicatilis</name>
    <name type="common">Marine rotifer</name>
    <name type="synonym">Brachionus muelleri</name>
    <dbReference type="NCBI Taxonomy" id="10195"/>
    <lineage>
        <taxon>Eukaryota</taxon>
        <taxon>Metazoa</taxon>
        <taxon>Spiralia</taxon>
        <taxon>Gnathifera</taxon>
        <taxon>Rotifera</taxon>
        <taxon>Eurotatoria</taxon>
        <taxon>Monogononta</taxon>
        <taxon>Pseudotrocha</taxon>
        <taxon>Ploima</taxon>
        <taxon>Brachionidae</taxon>
        <taxon>Brachionus</taxon>
    </lineage>
</organism>
<dbReference type="AlphaFoldDB" id="A0A3M7T3E0"/>
<sequence>MFQAKKRVPFIHANEFDDKNSKISHFSFSCGKNSYANQIDYQMVLSFQKNPKQWRKETTVEQFNIDYDKYKTD</sequence>
<accession>A0A3M7T3E0</accession>
<name>A0A3M7T3E0_BRAPC</name>
<dbReference type="EMBL" id="REGN01000353">
    <property type="protein sequence ID" value="RNA42546.1"/>
    <property type="molecule type" value="Genomic_DNA"/>
</dbReference>
<evidence type="ECO:0000313" key="2">
    <source>
        <dbReference type="Proteomes" id="UP000276133"/>
    </source>
</evidence>
<reference evidence="1 2" key="1">
    <citation type="journal article" date="2018" name="Sci. Rep.">
        <title>Genomic signatures of local adaptation to the degree of environmental predictability in rotifers.</title>
        <authorList>
            <person name="Franch-Gras L."/>
            <person name="Hahn C."/>
            <person name="Garcia-Roger E.M."/>
            <person name="Carmona M.J."/>
            <person name="Serra M."/>
            <person name="Gomez A."/>
        </authorList>
    </citation>
    <scope>NUCLEOTIDE SEQUENCE [LARGE SCALE GENOMIC DNA]</scope>
    <source>
        <strain evidence="1">HYR1</strain>
    </source>
</reference>
<proteinExistence type="predicted"/>
<gene>
    <name evidence="1" type="ORF">BpHYR1_000978</name>
</gene>
<protein>
    <submittedName>
        <fullName evidence="1">Uncharacterized protein</fullName>
    </submittedName>
</protein>
<evidence type="ECO:0000313" key="1">
    <source>
        <dbReference type="EMBL" id="RNA42546.1"/>
    </source>
</evidence>